<keyword evidence="1" id="KW-0147">Chitin-binding</keyword>
<dbReference type="SUPFAM" id="SSF57625">
    <property type="entry name" value="Invertebrate chitin-binding proteins"/>
    <property type="match status" value="3"/>
</dbReference>
<evidence type="ECO:0000256" key="5">
    <source>
        <dbReference type="ARBA" id="ARBA00023180"/>
    </source>
</evidence>
<feature type="transmembrane region" description="Helical" evidence="7">
    <location>
        <begin position="20"/>
        <end position="37"/>
    </location>
</feature>
<keyword evidence="7" id="KW-0472">Membrane</keyword>
<dbReference type="InterPro" id="IPR002557">
    <property type="entry name" value="Chitin-bd_dom"/>
</dbReference>
<keyword evidence="7" id="KW-1133">Transmembrane helix</keyword>
<dbReference type="InterPro" id="IPR051940">
    <property type="entry name" value="Chitin_bind-dev_reg"/>
</dbReference>
<protein>
    <recommendedName>
        <fullName evidence="8">Chitin-binding type-2 domain-containing protein</fullName>
    </recommendedName>
</protein>
<keyword evidence="10" id="KW-1185">Reference proteome</keyword>
<evidence type="ECO:0000259" key="8">
    <source>
        <dbReference type="PROSITE" id="PS50940"/>
    </source>
</evidence>
<evidence type="ECO:0000313" key="10">
    <source>
        <dbReference type="Proteomes" id="UP001153148"/>
    </source>
</evidence>
<dbReference type="Pfam" id="PF01607">
    <property type="entry name" value="CBM_14"/>
    <property type="match status" value="3"/>
</dbReference>
<keyword evidence="4" id="KW-1015">Disulfide bond</keyword>
<keyword evidence="2" id="KW-0732">Signal</keyword>
<reference evidence="9" key="1">
    <citation type="submission" date="2021-03" db="EMBL/GenBank/DDBJ databases">
        <authorList>
            <person name="Tran Van P."/>
        </authorList>
    </citation>
    <scope>NUCLEOTIDE SEQUENCE</scope>
</reference>
<organism evidence="9 10">
    <name type="scientific">Timema podura</name>
    <name type="common">Walking stick</name>
    <dbReference type="NCBI Taxonomy" id="61482"/>
    <lineage>
        <taxon>Eukaryota</taxon>
        <taxon>Metazoa</taxon>
        <taxon>Ecdysozoa</taxon>
        <taxon>Arthropoda</taxon>
        <taxon>Hexapoda</taxon>
        <taxon>Insecta</taxon>
        <taxon>Pterygota</taxon>
        <taxon>Neoptera</taxon>
        <taxon>Polyneoptera</taxon>
        <taxon>Phasmatodea</taxon>
        <taxon>Timematodea</taxon>
        <taxon>Timematoidea</taxon>
        <taxon>Timematidae</taxon>
        <taxon>Timema</taxon>
    </lineage>
</organism>
<dbReference type="Proteomes" id="UP001153148">
    <property type="component" value="Unassembled WGS sequence"/>
</dbReference>
<evidence type="ECO:0000256" key="1">
    <source>
        <dbReference type="ARBA" id="ARBA00022669"/>
    </source>
</evidence>
<feature type="domain" description="Chitin-binding type-2" evidence="8">
    <location>
        <begin position="106"/>
        <end position="164"/>
    </location>
</feature>
<evidence type="ECO:0000313" key="9">
    <source>
        <dbReference type="EMBL" id="CAG2055223.1"/>
    </source>
</evidence>
<dbReference type="EMBL" id="CAJPIN010002229">
    <property type="protein sequence ID" value="CAG2055223.1"/>
    <property type="molecule type" value="Genomic_DNA"/>
</dbReference>
<evidence type="ECO:0000256" key="4">
    <source>
        <dbReference type="ARBA" id="ARBA00023157"/>
    </source>
</evidence>
<evidence type="ECO:0000256" key="2">
    <source>
        <dbReference type="ARBA" id="ARBA00022729"/>
    </source>
</evidence>
<dbReference type="PANTHER" id="PTHR23301">
    <property type="entry name" value="CHITIN BINDING PERITROPHIN-A"/>
    <property type="match status" value="1"/>
</dbReference>
<gene>
    <name evidence="9" type="ORF">TPAB3V08_LOCUS2229</name>
</gene>
<name>A0ABN7NKY3_TIMPD</name>
<feature type="domain" description="Chitin-binding type-2" evidence="8">
    <location>
        <begin position="237"/>
        <end position="300"/>
    </location>
</feature>
<proteinExistence type="predicted"/>
<accession>A0ABN7NKY3</accession>
<comment type="caution">
    <text evidence="9">The sequence shown here is derived from an EMBL/GenBank/DDBJ whole genome shotgun (WGS) entry which is preliminary data.</text>
</comment>
<evidence type="ECO:0000256" key="6">
    <source>
        <dbReference type="SAM" id="MobiDB-lite"/>
    </source>
</evidence>
<sequence>MHVLTLLTVRKYSVNLDPYAVNHPLGVLLWVYGCYLSKRAIDKLQRTHAGSCEAVIDTCVALNVFLITVVCAALYLMEDELMCYVVNLFNTTCKHILASQQQRGIGYTCPEKNGRFPSPSQCDAYIECIDNVPEEKLCPDGLLFNPKALFTFPCQYPVDVDCEGRSSLQPAQATEDCPHQFGYFRLGGPNDCGKFMNCVDGRGYTFDCPEGLAFSQESLRCDWADQVSSCDAEAYLGFTCPQSEGVFGDDYRFFRNAADCKKYFICVNGRPRLYGCGEGNAFNEDIGGCDAIENVTACYSEVRQQQPVQQNLQFQNRQPQQDFQRRRTEQKPSQEFYRG</sequence>
<keyword evidence="3" id="KW-0677">Repeat</keyword>
<keyword evidence="5" id="KW-0325">Glycoprotein</keyword>
<dbReference type="Gene3D" id="2.170.140.10">
    <property type="entry name" value="Chitin binding domain"/>
    <property type="match status" value="3"/>
</dbReference>
<dbReference type="PANTHER" id="PTHR23301:SF98">
    <property type="entry name" value="CHITIN-BINDING TYPE-2 DOMAIN-CONTAINING PROTEIN-RELATED"/>
    <property type="match status" value="1"/>
</dbReference>
<feature type="compositionally biased region" description="Low complexity" evidence="6">
    <location>
        <begin position="311"/>
        <end position="322"/>
    </location>
</feature>
<feature type="compositionally biased region" description="Basic and acidic residues" evidence="6">
    <location>
        <begin position="323"/>
        <end position="339"/>
    </location>
</feature>
<evidence type="ECO:0000256" key="7">
    <source>
        <dbReference type="SAM" id="Phobius"/>
    </source>
</evidence>
<keyword evidence="7" id="KW-0812">Transmembrane</keyword>
<dbReference type="PROSITE" id="PS50940">
    <property type="entry name" value="CHIT_BIND_II"/>
    <property type="match status" value="3"/>
</dbReference>
<evidence type="ECO:0000256" key="3">
    <source>
        <dbReference type="ARBA" id="ARBA00022737"/>
    </source>
</evidence>
<dbReference type="InterPro" id="IPR036508">
    <property type="entry name" value="Chitin-bd_dom_sf"/>
</dbReference>
<feature type="domain" description="Chitin-binding type-2" evidence="8">
    <location>
        <begin position="174"/>
        <end position="232"/>
    </location>
</feature>
<feature type="transmembrane region" description="Helical" evidence="7">
    <location>
        <begin position="58"/>
        <end position="77"/>
    </location>
</feature>
<feature type="region of interest" description="Disordered" evidence="6">
    <location>
        <begin position="311"/>
        <end position="339"/>
    </location>
</feature>
<dbReference type="SMART" id="SM00494">
    <property type="entry name" value="ChtBD2"/>
    <property type="match status" value="3"/>
</dbReference>